<reference evidence="2" key="1">
    <citation type="journal article" date="2013" name="Proc. Natl. Acad. Sci. U.S.A.">
        <title>Improving the coverage of the cyanobacterial phylum using diversity-driven genome sequencing.</title>
        <authorList>
            <person name="Shih P.M."/>
            <person name="Wu D."/>
            <person name="Latifi A."/>
            <person name="Axen S.D."/>
            <person name="Fewer D.P."/>
            <person name="Talla E."/>
            <person name="Calteau A."/>
            <person name="Cai F."/>
            <person name="Tandeau de Marsac N."/>
            <person name="Rippka R."/>
            <person name="Herdman M."/>
            <person name="Sivonen K."/>
            <person name="Coursin T."/>
            <person name="Laurent T."/>
            <person name="Goodwin L."/>
            <person name="Nolan M."/>
            <person name="Davenport K.W."/>
            <person name="Han C.S."/>
            <person name="Rubin E.M."/>
            <person name="Eisen J.A."/>
            <person name="Woyke T."/>
            <person name="Gugger M."/>
            <person name="Kerfeld C.A."/>
        </authorList>
    </citation>
    <scope>NUCLEOTIDE SEQUENCE [LARGE SCALE GENOMIC DNA]</scope>
    <source>
        <strain evidence="2">ATCC 29371 / PCC 7437</strain>
    </source>
</reference>
<protein>
    <submittedName>
        <fullName evidence="1">WD repeat-containing protein</fullName>
    </submittedName>
</protein>
<dbReference type="eggNOG" id="COG2018">
    <property type="taxonomic scope" value="Bacteria"/>
</dbReference>
<organism evidence="1 2">
    <name type="scientific">Stanieria cyanosphaera (strain ATCC 29371 / PCC 7437)</name>
    <dbReference type="NCBI Taxonomy" id="111780"/>
    <lineage>
        <taxon>Bacteria</taxon>
        <taxon>Bacillati</taxon>
        <taxon>Cyanobacteriota</taxon>
        <taxon>Cyanophyceae</taxon>
        <taxon>Pleurocapsales</taxon>
        <taxon>Dermocarpellaceae</taxon>
        <taxon>Stanieria</taxon>
    </lineage>
</organism>
<proteinExistence type="predicted"/>
<dbReference type="RefSeq" id="WP_015191483.1">
    <property type="nucleotide sequence ID" value="NC_019748.1"/>
</dbReference>
<dbReference type="KEGG" id="scs:Sta7437_0192"/>
<dbReference type="Proteomes" id="UP000010473">
    <property type="component" value="Chromosome"/>
</dbReference>
<sequence length="301" mass="34505">MALFVDQLVYTSFPEIGFKLLTSGQITPQLQQLFLELVVDRCWNAYQPPPPGYQAAFLRQIDADNSFFGWLKSDINDDFERINVPYFLGYYCDRPLTAQQLNNIFNCLQRGPLSQINRHDLLFHSLEPVYIPDFNGYQSAGMEMKISPVIRQHSLVVLQQNQLLNLLIPTQPSSINPLEIVLRNAIAEKMGISGAVLITQTGELLTKPISLERKTQLILTNIIKNLNPRELKQNQAQTAQKILLQGRNGYLVLFNCYPDIFLLIKAELILKSVLQKQIDSLINQLQPELNKLQLKLYCQQY</sequence>
<dbReference type="PATRIC" id="fig|111780.3.peg.197"/>
<gene>
    <name evidence="1" type="ordered locus">Sta7437_0192</name>
</gene>
<dbReference type="EMBL" id="CP003653">
    <property type="protein sequence ID" value="AFZ33810.1"/>
    <property type="molecule type" value="Genomic_DNA"/>
</dbReference>
<keyword evidence="2" id="KW-1185">Reference proteome</keyword>
<name>K9XMH9_STAC7</name>
<dbReference type="OrthoDB" id="9815206at2"/>
<evidence type="ECO:0000313" key="2">
    <source>
        <dbReference type="Proteomes" id="UP000010473"/>
    </source>
</evidence>
<accession>K9XMH9</accession>
<dbReference type="AlphaFoldDB" id="K9XMH9"/>
<dbReference type="HOGENOM" id="CLU_764651_0_0_3"/>
<evidence type="ECO:0000313" key="1">
    <source>
        <dbReference type="EMBL" id="AFZ33810.1"/>
    </source>
</evidence>
<dbReference type="STRING" id="111780.Sta7437_0192"/>